<dbReference type="Pfam" id="PF00135">
    <property type="entry name" value="COesterase"/>
    <property type="match status" value="1"/>
</dbReference>
<feature type="signal peptide" evidence="1">
    <location>
        <begin position="1"/>
        <end position="18"/>
    </location>
</feature>
<organism evidence="3 4">
    <name type="scientific">Penicillium malachiteum</name>
    <dbReference type="NCBI Taxonomy" id="1324776"/>
    <lineage>
        <taxon>Eukaryota</taxon>
        <taxon>Fungi</taxon>
        <taxon>Dikarya</taxon>
        <taxon>Ascomycota</taxon>
        <taxon>Pezizomycotina</taxon>
        <taxon>Eurotiomycetes</taxon>
        <taxon>Eurotiomycetidae</taxon>
        <taxon>Eurotiales</taxon>
        <taxon>Aspergillaceae</taxon>
        <taxon>Penicillium</taxon>
    </lineage>
</organism>
<keyword evidence="4" id="KW-1185">Reference proteome</keyword>
<name>A0AAD6HL24_9EURO</name>
<evidence type="ECO:0000259" key="2">
    <source>
        <dbReference type="Pfam" id="PF00135"/>
    </source>
</evidence>
<dbReference type="Proteomes" id="UP001215712">
    <property type="component" value="Unassembled WGS sequence"/>
</dbReference>
<feature type="chain" id="PRO_5041934340" evidence="1">
    <location>
        <begin position="19"/>
        <end position="517"/>
    </location>
</feature>
<keyword evidence="1" id="KW-0732">Signal</keyword>
<dbReference type="InterPro" id="IPR050309">
    <property type="entry name" value="Type-B_Carboxylest/Lipase"/>
</dbReference>
<evidence type="ECO:0000313" key="4">
    <source>
        <dbReference type="Proteomes" id="UP001215712"/>
    </source>
</evidence>
<keyword evidence="3" id="KW-0378">Hydrolase</keyword>
<dbReference type="SUPFAM" id="SSF53474">
    <property type="entry name" value="alpha/beta-Hydrolases"/>
    <property type="match status" value="1"/>
</dbReference>
<comment type="caution">
    <text evidence="3">The sequence shown here is derived from an EMBL/GenBank/DDBJ whole genome shotgun (WGS) entry which is preliminary data.</text>
</comment>
<dbReference type="PANTHER" id="PTHR11559">
    <property type="entry name" value="CARBOXYLESTERASE"/>
    <property type="match status" value="1"/>
</dbReference>
<dbReference type="Gene3D" id="3.40.50.1820">
    <property type="entry name" value="alpha/beta hydrolase"/>
    <property type="match status" value="2"/>
</dbReference>
<evidence type="ECO:0000313" key="3">
    <source>
        <dbReference type="EMBL" id="KAJ5724957.1"/>
    </source>
</evidence>
<gene>
    <name evidence="3" type="ORF">N7493_006685</name>
</gene>
<reference evidence="3" key="1">
    <citation type="journal article" date="2023" name="IMA Fungus">
        <title>Comparative genomic study of the Penicillium genus elucidates a diverse pangenome and 15 lateral gene transfer events.</title>
        <authorList>
            <person name="Petersen C."/>
            <person name="Sorensen T."/>
            <person name="Nielsen M.R."/>
            <person name="Sondergaard T.E."/>
            <person name="Sorensen J.L."/>
            <person name="Fitzpatrick D.A."/>
            <person name="Frisvad J.C."/>
            <person name="Nielsen K.L."/>
        </authorList>
    </citation>
    <scope>NUCLEOTIDE SEQUENCE</scope>
    <source>
        <strain evidence="3">IBT 17514</strain>
    </source>
</reference>
<dbReference type="AlphaFoldDB" id="A0AAD6HL24"/>
<protein>
    <submittedName>
        <fullName evidence="3">Alpha/Beta hydrolase protein</fullName>
    </submittedName>
</protein>
<evidence type="ECO:0000256" key="1">
    <source>
        <dbReference type="SAM" id="SignalP"/>
    </source>
</evidence>
<dbReference type="InterPro" id="IPR029058">
    <property type="entry name" value="AB_hydrolase_fold"/>
</dbReference>
<dbReference type="EMBL" id="JAQJAN010000008">
    <property type="protein sequence ID" value="KAJ5724957.1"/>
    <property type="molecule type" value="Genomic_DNA"/>
</dbReference>
<dbReference type="GO" id="GO:0072330">
    <property type="term" value="P:monocarboxylic acid biosynthetic process"/>
    <property type="evidence" value="ECO:0007669"/>
    <property type="project" value="UniProtKB-ARBA"/>
</dbReference>
<feature type="domain" description="Carboxylesterase type B" evidence="2">
    <location>
        <begin position="23"/>
        <end position="349"/>
    </location>
</feature>
<sequence>MKLNLLNTGLFLVAAVQAAVDSSLTVRTETGIYTGLRNEHFSGVREFRNIPFAQPPVANLRFQPPQRLPPSTQHHYSTRYPPSCPQFVSSAKSFWNLFIPYLLVENGNQNHHSDLSLQTSSEDCLSLAIWTPYNVSSDAKLPVIFFMTGGGFSTGGIEIAGQIPAPWVNRTGEHIVVTINYRVNIFGFPNAAGLTNQNPAILDQRMALEWVRDNIAGFGGNPEAITMWGQSAGSQSTDYHNYAFWDNPIVTGSFSQSGTALKALASSDYSHSNFTFVAKNLGCDFPNNPTAELECMQQVPMAMITNFVGQYDGDASLSFGPIADDFLIFSDYPARAAEGKISPRPAIFSDAANNDATLVDWPVSNASAGPWQPAVNAATLSDWVCPTANTSKIREAAGVTTYRYQYAGNWSNEDPYSWLGAYHSSDLMMNFGTWFYNVTNATAGPSVREIQTSHTMQDHILAFMKDPVNGPPAIGWTPYTYGSNVLRFGANGIPVQNASGYAIDGPCYGNGTYNPFP</sequence>
<dbReference type="GO" id="GO:0016787">
    <property type="term" value="F:hydrolase activity"/>
    <property type="evidence" value="ECO:0007669"/>
    <property type="project" value="UniProtKB-KW"/>
</dbReference>
<dbReference type="InterPro" id="IPR002018">
    <property type="entry name" value="CarbesteraseB"/>
</dbReference>
<dbReference type="GO" id="GO:0017000">
    <property type="term" value="P:antibiotic biosynthetic process"/>
    <property type="evidence" value="ECO:0007669"/>
    <property type="project" value="UniProtKB-ARBA"/>
</dbReference>
<reference evidence="3" key="2">
    <citation type="submission" date="2023-01" db="EMBL/GenBank/DDBJ databases">
        <authorList>
            <person name="Petersen C."/>
        </authorList>
    </citation>
    <scope>NUCLEOTIDE SEQUENCE</scope>
    <source>
        <strain evidence="3">IBT 17514</strain>
    </source>
</reference>
<proteinExistence type="predicted"/>
<accession>A0AAD6HL24</accession>